<feature type="compositionally biased region" description="Low complexity" evidence="2">
    <location>
        <begin position="49"/>
        <end position="61"/>
    </location>
</feature>
<feature type="compositionally biased region" description="Low complexity" evidence="2">
    <location>
        <begin position="702"/>
        <end position="711"/>
    </location>
</feature>
<dbReference type="EMBL" id="LWDD02000786">
    <property type="protein sequence ID" value="KAE8256678.1"/>
    <property type="molecule type" value="Genomic_DNA"/>
</dbReference>
<dbReference type="PANTHER" id="PTHR38120:SF1">
    <property type="entry name" value="M PROTEIN, SEROTYPE 2.1"/>
    <property type="match status" value="1"/>
</dbReference>
<evidence type="ECO:0000256" key="1">
    <source>
        <dbReference type="SAM" id="Coils"/>
    </source>
</evidence>
<organism evidence="4 5">
    <name type="scientific">Tilletia caries</name>
    <name type="common">wheat bunt fungus</name>
    <dbReference type="NCBI Taxonomy" id="13290"/>
    <lineage>
        <taxon>Eukaryota</taxon>
        <taxon>Fungi</taxon>
        <taxon>Dikarya</taxon>
        <taxon>Basidiomycota</taxon>
        <taxon>Ustilaginomycotina</taxon>
        <taxon>Exobasidiomycetes</taxon>
        <taxon>Tilletiales</taxon>
        <taxon>Tilletiaceae</taxon>
        <taxon>Tilletia</taxon>
    </lineage>
</organism>
<feature type="compositionally biased region" description="Polar residues" evidence="2">
    <location>
        <begin position="788"/>
        <end position="801"/>
    </location>
</feature>
<accession>A0A177UEU5</accession>
<comment type="caution">
    <text evidence="4">The sequence shown here is derived from an EMBL/GenBank/DDBJ whole genome shotgun (WGS) entry which is preliminary data.</text>
</comment>
<name>A0A177UEU5_9BASI</name>
<evidence type="ECO:0000256" key="2">
    <source>
        <dbReference type="SAM" id="MobiDB-lite"/>
    </source>
</evidence>
<keyword evidence="1" id="KW-0175">Coiled coil</keyword>
<sequence length="812" mass="85370">MDSSTTSAGGSAAERPAAAAAAIGELAGDVSVHQQRPLPPSAIRKRSAAYHASGASSSAPSPRLDDAFEEDISREDLERALEGLSRDDLVIALGRAKKALDSLDAQLDARTGEFHELQAFTEDLIAKSNLSAADQQAIKDAVAQRDERNDHLLREQERLEEELYAQIQVVERLRRQLQESERSQAEIERRYTDQTATADKERQAFSDMEALLRSQKASESAANEKLGAENLALQRENERMANHIAALQASTGSTLALDDEVKGDDGLTPGARRARAKSAADAEAVALRSELAATQKAQGSYVEAVQQLQTELSELKSENASLRDTNYSLIDILQEKSFSGALFAESAVLSRGFQGKGGRAAAAASMLAETESDTDDGSDDTASNGTGDVEDDVPDRPESPVKPRRRKGKQNPARSRSNSNALLEVPTDLGSELAQSGAFGQGKDKGKGKGTKRDRSGHEVSSDPEVLQKELIELRETNSALTVYISKVIDRVLARDGFERVLSTDPETKRAGIGSQRSKARSRPSILPVNTESGNKNSPPTSAGGTPEIGATASANKRQSMGILGFGRSPLALSSSLVTSLSSSSVPENGIATNGSSTASSSNKPASAAAAHGRSRMSVDWRGLLSGMGGGSGAPAKDPREANLRPLVLRTASISTASGAARKVSESEEIEDQVDRIERERIRADLQMQGYSPPDNQLRQRTTSTTGNSASGSGGGSSITAFLSRVVSGSSTGSGGNSTNTSTGTTNSPRGGAGSGRDLLAEPRARTSAAGTPVSEEGEPLGKLRFPSTDSGPPGTRTSSMAGDESYLVRGP</sequence>
<gene>
    <name evidence="4" type="ORF">A4X03_0g5167</name>
    <name evidence="3" type="ORF">JKIAZH3_G5746</name>
</gene>
<feature type="compositionally biased region" description="Polar residues" evidence="2">
    <location>
        <begin position="412"/>
        <end position="421"/>
    </location>
</feature>
<reference evidence="4" key="2">
    <citation type="journal article" date="2019" name="IMA Fungus">
        <title>Genome sequencing and comparison of five Tilletia species to identify candidate genes for the detection of regulated species infecting wheat.</title>
        <authorList>
            <person name="Nguyen H.D.T."/>
            <person name="Sultana T."/>
            <person name="Kesanakurti P."/>
            <person name="Hambleton S."/>
        </authorList>
    </citation>
    <scope>NUCLEOTIDE SEQUENCE</scope>
    <source>
        <strain evidence="4">DAOMC 238032</strain>
    </source>
</reference>
<evidence type="ECO:0000313" key="6">
    <source>
        <dbReference type="Proteomes" id="UP000836402"/>
    </source>
</evidence>
<proteinExistence type="predicted"/>
<feature type="region of interest" description="Disordered" evidence="2">
    <location>
        <begin position="31"/>
        <end position="66"/>
    </location>
</feature>
<feature type="compositionally biased region" description="Acidic residues" evidence="2">
    <location>
        <begin position="370"/>
        <end position="379"/>
    </location>
</feature>
<feature type="region of interest" description="Disordered" evidence="2">
    <location>
        <begin position="582"/>
        <end position="616"/>
    </location>
</feature>
<feature type="compositionally biased region" description="Basic and acidic residues" evidence="2">
    <location>
        <begin position="442"/>
        <end position="464"/>
    </location>
</feature>
<evidence type="ECO:0000313" key="3">
    <source>
        <dbReference type="EMBL" id="CAD6904197.1"/>
    </source>
</evidence>
<reference evidence="4" key="1">
    <citation type="submission" date="2016-04" db="EMBL/GenBank/DDBJ databases">
        <authorList>
            <person name="Nguyen H.D."/>
            <person name="Kesanakurti P."/>
            <person name="Cullis J."/>
            <person name="Levesque C.A."/>
            <person name="Hambleton S."/>
        </authorList>
    </citation>
    <scope>NUCLEOTIDE SEQUENCE</scope>
    <source>
        <strain evidence="4">DAOMC 238032</strain>
    </source>
</reference>
<dbReference type="AlphaFoldDB" id="A0A177UEU5"/>
<feature type="region of interest" description="Disordered" evidence="2">
    <location>
        <begin position="364"/>
        <end position="421"/>
    </location>
</feature>
<feature type="region of interest" description="Disordered" evidence="2">
    <location>
        <begin position="434"/>
        <end position="464"/>
    </location>
</feature>
<feature type="region of interest" description="Disordered" evidence="2">
    <location>
        <begin position="179"/>
        <end position="200"/>
    </location>
</feature>
<dbReference type="EMBL" id="CAJHJG010000600">
    <property type="protein sequence ID" value="CAD6904197.1"/>
    <property type="molecule type" value="Genomic_DNA"/>
</dbReference>
<feature type="coiled-coil region" evidence="1">
    <location>
        <begin position="223"/>
        <end position="250"/>
    </location>
</feature>
<dbReference type="Proteomes" id="UP000836402">
    <property type="component" value="Unassembled WGS sequence"/>
</dbReference>
<feature type="compositionally biased region" description="Low complexity" evidence="2">
    <location>
        <begin position="737"/>
        <end position="748"/>
    </location>
</feature>
<protein>
    <submittedName>
        <fullName evidence="4">Uncharacterized protein</fullName>
    </submittedName>
</protein>
<keyword evidence="6" id="KW-1185">Reference proteome</keyword>
<dbReference type="Proteomes" id="UP000077671">
    <property type="component" value="Unassembled WGS sequence"/>
</dbReference>
<reference evidence="3" key="3">
    <citation type="submission" date="2020-10" db="EMBL/GenBank/DDBJ databases">
        <authorList>
            <person name="Sedaghatjoo S."/>
        </authorList>
    </citation>
    <scope>NUCLEOTIDE SEQUENCE</scope>
    <source>
        <strain evidence="3">AZH3</strain>
    </source>
</reference>
<evidence type="ECO:0000313" key="5">
    <source>
        <dbReference type="Proteomes" id="UP000077671"/>
    </source>
</evidence>
<feature type="compositionally biased region" description="Polar residues" evidence="2">
    <location>
        <begin position="528"/>
        <end position="544"/>
    </location>
</feature>
<feature type="compositionally biased region" description="Low complexity" evidence="2">
    <location>
        <begin position="596"/>
        <end position="611"/>
    </location>
</feature>
<evidence type="ECO:0000313" key="4">
    <source>
        <dbReference type="EMBL" id="KAE8256678.1"/>
    </source>
</evidence>
<feature type="region of interest" description="Disordered" evidence="2">
    <location>
        <begin position="685"/>
        <end position="812"/>
    </location>
</feature>
<feature type="region of interest" description="Disordered" evidence="2">
    <location>
        <begin position="507"/>
        <end position="551"/>
    </location>
</feature>
<dbReference type="PANTHER" id="PTHR38120">
    <property type="entry name" value="EXPRESSED PROTEIN"/>
    <property type="match status" value="1"/>
</dbReference>